<feature type="transmembrane region" description="Helical" evidence="1">
    <location>
        <begin position="122"/>
        <end position="144"/>
    </location>
</feature>
<protein>
    <submittedName>
        <fullName evidence="2">General stress protein</fullName>
    </submittedName>
</protein>
<evidence type="ECO:0000256" key="1">
    <source>
        <dbReference type="SAM" id="Phobius"/>
    </source>
</evidence>
<organism evidence="2 3">
    <name type="scientific">Oceanobacillus jeddahense</name>
    <dbReference type="NCBI Taxonomy" id="1462527"/>
    <lineage>
        <taxon>Bacteria</taxon>
        <taxon>Bacillati</taxon>
        <taxon>Bacillota</taxon>
        <taxon>Bacilli</taxon>
        <taxon>Bacillales</taxon>
        <taxon>Bacillaceae</taxon>
        <taxon>Oceanobacillus</taxon>
    </lineage>
</organism>
<keyword evidence="1" id="KW-1133">Transmembrane helix</keyword>
<proteinExistence type="predicted"/>
<feature type="transmembrane region" description="Helical" evidence="1">
    <location>
        <begin position="12"/>
        <end position="32"/>
    </location>
</feature>
<keyword evidence="1" id="KW-0472">Membrane</keyword>
<gene>
    <name evidence="2" type="ORF">NP439_05715</name>
</gene>
<feature type="transmembrane region" description="Helical" evidence="1">
    <location>
        <begin position="44"/>
        <end position="62"/>
    </location>
</feature>
<evidence type="ECO:0000313" key="2">
    <source>
        <dbReference type="EMBL" id="UUI04173.1"/>
    </source>
</evidence>
<accession>A0ABY5JUZ2</accession>
<dbReference type="Proteomes" id="UP001059773">
    <property type="component" value="Chromosome"/>
</dbReference>
<evidence type="ECO:0000313" key="3">
    <source>
        <dbReference type="Proteomes" id="UP001059773"/>
    </source>
</evidence>
<feature type="transmembrane region" description="Helical" evidence="1">
    <location>
        <begin position="91"/>
        <end position="110"/>
    </location>
</feature>
<sequence>MKKVLEHRFKSLYEGERFAILLFIPIILINYGFPDLQLYSLPSFWVSFFLLEFILIQGAYYWHSKWKRLTTENKSITPIKTIKYLKRLKTINIYIIALFILLFFIELYFYDSFPPSKALLLSGFLFIFAVLEFVNYFYVQLAYFNSSDIRYLIKTKKLKRSSLNKELKRIP</sequence>
<dbReference type="EMBL" id="CP101914">
    <property type="protein sequence ID" value="UUI04173.1"/>
    <property type="molecule type" value="Genomic_DNA"/>
</dbReference>
<keyword evidence="3" id="KW-1185">Reference proteome</keyword>
<name>A0ABY5JUZ2_9BACI</name>
<dbReference type="RefSeq" id="WP_256709139.1">
    <property type="nucleotide sequence ID" value="NZ_CP101914.1"/>
</dbReference>
<keyword evidence="1" id="KW-0812">Transmembrane</keyword>
<reference evidence="2" key="1">
    <citation type="submission" date="2022-07" db="EMBL/GenBank/DDBJ databases">
        <title>FELIX.</title>
        <authorList>
            <person name="Wan K.H."/>
            <person name="Park S."/>
            <person name="Lawrence Q."/>
            <person name="Eichenberger J.P."/>
            <person name="Booth B.W."/>
            <person name="Piaggio A.J."/>
            <person name="Chandler J.C."/>
            <person name="Franklin A.B."/>
            <person name="Celniker S.E."/>
        </authorList>
    </citation>
    <scope>NUCLEOTIDE SEQUENCE</scope>
    <source>
        <strain evidence="2">QA-1986 374</strain>
    </source>
</reference>